<protein>
    <submittedName>
        <fullName evidence="1">Uncharacterized protein</fullName>
    </submittedName>
</protein>
<feature type="non-terminal residue" evidence="1">
    <location>
        <position position="1"/>
    </location>
</feature>
<proteinExistence type="predicted"/>
<reference evidence="1" key="1">
    <citation type="submission" date="2021-02" db="EMBL/GenBank/DDBJ databases">
        <authorList>
            <person name="Nieuwenhuis M."/>
            <person name="Van De Peppel L.J.J."/>
        </authorList>
    </citation>
    <scope>NUCLEOTIDE SEQUENCE</scope>
    <source>
        <strain evidence="1">D49</strain>
    </source>
</reference>
<dbReference type="AlphaFoldDB" id="A0A9P7KEI8"/>
<name>A0A9P7KEI8_9AGAR</name>
<reference evidence="1" key="2">
    <citation type="submission" date="2021-10" db="EMBL/GenBank/DDBJ databases">
        <title>Phylogenomics reveals ancestral predisposition of the termite-cultivated fungus Termitomyces towards a domesticated lifestyle.</title>
        <authorList>
            <person name="Auxier B."/>
            <person name="Grum-Grzhimaylo A."/>
            <person name="Cardenas M.E."/>
            <person name="Lodge J.D."/>
            <person name="Laessoe T."/>
            <person name="Pedersen O."/>
            <person name="Smith M.E."/>
            <person name="Kuyper T.W."/>
            <person name="Franco-Molano E.A."/>
            <person name="Baroni T.J."/>
            <person name="Aanen D.K."/>
        </authorList>
    </citation>
    <scope>NUCLEOTIDE SEQUENCE</scope>
    <source>
        <strain evidence="1">D49</strain>
    </source>
</reference>
<dbReference type="EMBL" id="JABCKI010001397">
    <property type="protein sequence ID" value="KAG5649196.1"/>
    <property type="molecule type" value="Genomic_DNA"/>
</dbReference>
<gene>
    <name evidence="1" type="ORF">H0H81_005482</name>
</gene>
<comment type="caution">
    <text evidence="1">The sequence shown here is derived from an EMBL/GenBank/DDBJ whole genome shotgun (WGS) entry which is preliminary data.</text>
</comment>
<keyword evidence="2" id="KW-1185">Reference proteome</keyword>
<sequence>FATRRTQLLPKLQPLRVELLRPRKLNTSVTKKQESLKMPTLVILKSNQTLR</sequence>
<evidence type="ECO:0000313" key="2">
    <source>
        <dbReference type="Proteomes" id="UP000717328"/>
    </source>
</evidence>
<accession>A0A9P7KEI8</accession>
<organism evidence="1 2">
    <name type="scientific">Sphagnurus paluster</name>
    <dbReference type="NCBI Taxonomy" id="117069"/>
    <lineage>
        <taxon>Eukaryota</taxon>
        <taxon>Fungi</taxon>
        <taxon>Dikarya</taxon>
        <taxon>Basidiomycota</taxon>
        <taxon>Agaricomycotina</taxon>
        <taxon>Agaricomycetes</taxon>
        <taxon>Agaricomycetidae</taxon>
        <taxon>Agaricales</taxon>
        <taxon>Tricholomatineae</taxon>
        <taxon>Lyophyllaceae</taxon>
        <taxon>Sphagnurus</taxon>
    </lineage>
</organism>
<dbReference type="Proteomes" id="UP000717328">
    <property type="component" value="Unassembled WGS sequence"/>
</dbReference>
<evidence type="ECO:0000313" key="1">
    <source>
        <dbReference type="EMBL" id="KAG5649196.1"/>
    </source>
</evidence>